<evidence type="ECO:0000313" key="2">
    <source>
        <dbReference type="EMBL" id="KIW51507.1"/>
    </source>
</evidence>
<dbReference type="AlphaFoldDB" id="A0A0D2CNT2"/>
<feature type="compositionally biased region" description="Basic and acidic residues" evidence="1">
    <location>
        <begin position="257"/>
        <end position="267"/>
    </location>
</feature>
<gene>
    <name evidence="2" type="ORF">PV05_10220</name>
</gene>
<feature type="region of interest" description="Disordered" evidence="1">
    <location>
        <begin position="84"/>
        <end position="114"/>
    </location>
</feature>
<feature type="compositionally biased region" description="Acidic residues" evidence="1">
    <location>
        <begin position="371"/>
        <end position="382"/>
    </location>
</feature>
<name>A0A0D2CNT2_9EURO</name>
<dbReference type="RefSeq" id="XP_013312091.1">
    <property type="nucleotide sequence ID" value="XM_013456637.1"/>
</dbReference>
<evidence type="ECO:0000256" key="1">
    <source>
        <dbReference type="SAM" id="MobiDB-lite"/>
    </source>
</evidence>
<protein>
    <submittedName>
        <fullName evidence="2">Uncharacterized protein</fullName>
    </submittedName>
</protein>
<dbReference type="HOGENOM" id="CLU_024590_0_0_1"/>
<dbReference type="Proteomes" id="UP000054342">
    <property type="component" value="Unassembled WGS sequence"/>
</dbReference>
<feature type="compositionally biased region" description="Low complexity" evidence="1">
    <location>
        <begin position="408"/>
        <end position="423"/>
    </location>
</feature>
<feature type="compositionally biased region" description="Basic and acidic residues" evidence="1">
    <location>
        <begin position="479"/>
        <end position="490"/>
    </location>
</feature>
<feature type="region of interest" description="Disordered" evidence="1">
    <location>
        <begin position="248"/>
        <end position="496"/>
    </location>
</feature>
<feature type="region of interest" description="Disordered" evidence="1">
    <location>
        <begin position="132"/>
        <end position="206"/>
    </location>
</feature>
<proteinExistence type="predicted"/>
<dbReference type="OrthoDB" id="3595585at2759"/>
<organism evidence="2 3">
    <name type="scientific">Exophiala xenobiotica</name>
    <dbReference type="NCBI Taxonomy" id="348802"/>
    <lineage>
        <taxon>Eukaryota</taxon>
        <taxon>Fungi</taxon>
        <taxon>Dikarya</taxon>
        <taxon>Ascomycota</taxon>
        <taxon>Pezizomycotina</taxon>
        <taxon>Eurotiomycetes</taxon>
        <taxon>Chaetothyriomycetidae</taxon>
        <taxon>Chaetothyriales</taxon>
        <taxon>Herpotrichiellaceae</taxon>
        <taxon>Exophiala</taxon>
    </lineage>
</organism>
<keyword evidence="3" id="KW-1185">Reference proteome</keyword>
<feature type="compositionally biased region" description="Acidic residues" evidence="1">
    <location>
        <begin position="276"/>
        <end position="288"/>
    </location>
</feature>
<sequence length="496" mass="56069">MRIITGCSMTTDSMRLHITPLTPELLHAVVGPKLLDSVSNVSYHTIQTFPENDYGYLDLPAMEAEKIKKKYNGAILKGKKIKIEEARPKKRRRNEETTEEPAKQEPVKKAKKSKKELNVIEGYELPADRKVKRGWTEAKPSKASKMSKGKTSVTSKFSDKDELLFRTNLPPNKQDSLKTAKKDKTKTKTKKGEQVVHEFEKSTAQPSFLRQDVGLGIKGNLEYVAGQGWVDAAGDVVEAESERVLRQRQVLQSAPNDKQKEIAHDETSSDSSTLESDVESTSENDENEEQRIIQDDDETSSSGTSSEAGSGEESNMSASGEEVSSASLQNVDEEDRQMHPLEAIFKKPRKPASQDLAKPSLEVSTSFSFFEPEDQDDIEEESIIPLTPFSSQDIRARGLRSAAPTPDSAYPSRFNSYSSSTPTSDDEDEQDEKAAPPERRRANERHGETPSRKQSEFEKKFWENRGDNNRSWKMRRRTVLKEKRQRENKARRPKNW</sequence>
<dbReference type="STRING" id="348802.A0A0D2CNT2"/>
<dbReference type="GeneID" id="25332128"/>
<reference evidence="2 3" key="1">
    <citation type="submission" date="2015-01" db="EMBL/GenBank/DDBJ databases">
        <title>The Genome Sequence of Exophiala xenobiotica CBS118157.</title>
        <authorList>
            <consortium name="The Broad Institute Genomics Platform"/>
            <person name="Cuomo C."/>
            <person name="de Hoog S."/>
            <person name="Gorbushina A."/>
            <person name="Stielow B."/>
            <person name="Teixiera M."/>
            <person name="Abouelleil A."/>
            <person name="Chapman S.B."/>
            <person name="Priest M."/>
            <person name="Young S.K."/>
            <person name="Wortman J."/>
            <person name="Nusbaum C."/>
            <person name="Birren B."/>
        </authorList>
    </citation>
    <scope>NUCLEOTIDE SEQUENCE [LARGE SCALE GENOMIC DNA]</scope>
    <source>
        <strain evidence="2 3">CBS 118157</strain>
    </source>
</reference>
<feature type="compositionally biased region" description="Low complexity" evidence="1">
    <location>
        <begin position="300"/>
        <end position="322"/>
    </location>
</feature>
<feature type="compositionally biased region" description="Basic and acidic residues" evidence="1">
    <location>
        <begin position="190"/>
        <end position="201"/>
    </location>
</feature>
<evidence type="ECO:0000313" key="3">
    <source>
        <dbReference type="Proteomes" id="UP000054342"/>
    </source>
</evidence>
<accession>A0A0D2CNT2</accession>
<dbReference type="EMBL" id="KN847322">
    <property type="protein sequence ID" value="KIW51507.1"/>
    <property type="molecule type" value="Genomic_DNA"/>
</dbReference>
<feature type="compositionally biased region" description="Basic and acidic residues" evidence="1">
    <location>
        <begin position="84"/>
        <end position="108"/>
    </location>
</feature>
<feature type="compositionally biased region" description="Basic and acidic residues" evidence="1">
    <location>
        <begin position="432"/>
        <end position="470"/>
    </location>
</feature>